<dbReference type="PANTHER" id="PTHR42877:SF4">
    <property type="entry name" value="FAD_NAD(P)-BINDING DOMAIN-CONTAINING PROTEIN-RELATED"/>
    <property type="match status" value="1"/>
</dbReference>
<dbReference type="GO" id="GO:0050660">
    <property type="term" value="F:flavin adenine dinucleotide binding"/>
    <property type="evidence" value="ECO:0007669"/>
    <property type="project" value="InterPro"/>
</dbReference>
<comment type="caution">
    <text evidence="3">The sequence shown here is derived from an EMBL/GenBank/DDBJ whole genome shotgun (WGS) entry which is preliminary data.</text>
</comment>
<evidence type="ECO:0000256" key="2">
    <source>
        <dbReference type="SAM" id="MobiDB-lite"/>
    </source>
</evidence>
<dbReference type="RefSeq" id="WP_241784223.1">
    <property type="nucleotide sequence ID" value="NZ_JFBM01000083.1"/>
</dbReference>
<feature type="region of interest" description="Disordered" evidence="2">
    <location>
        <begin position="492"/>
        <end position="514"/>
    </location>
</feature>
<dbReference type="Gene3D" id="3.50.50.60">
    <property type="entry name" value="FAD/NAD(P)-binding domain"/>
    <property type="match status" value="3"/>
</dbReference>
<protein>
    <submittedName>
        <fullName evidence="3">Monooxygenase</fullName>
    </submittedName>
</protein>
<keyword evidence="3" id="KW-0503">Monooxygenase</keyword>
<keyword evidence="4" id="KW-1185">Reference proteome</keyword>
<sequence>MTTRTEALIIGAGLSGIGQAVALARSGIDFVVLEKAPDLGGTWQSNTYPGAACDVEAHLYSYSHTKNPYWRSTYAGQEEILGYLRGVTVRHGLLPRIRFGIRVVSARWDEGTAEWTVETADGTTYVSRFLVLGVGGLHVPRIPEVPGAATFRGSAWHTSCWNHDIDLAGKHVTLVGVGASGVQVAPHLAERAASLTIFQRTPPWVLPKADAAIPAWRQRLFAWLPAAQLLHRLGIYLQREKRGFGFHTRPDLLRVAEPIVRRRIAEQIADPSLRALVTPDYPLGCKRVLFSTDYYATLNRPDVHVVPGSPAEIRPDTIVDTVGGEHQTDVLVYATGFDLTGSFDRIEIAGIGGRLLKEKRQDGMHGYHGLAVPDFPNMFMLLGPNGFAPYTSVVPNIEAQARYVVQAIRTTRSTGARALTVRHDATDRFLAEMRTRFARTIWAPGKCRNWYQNDSPSGTVLWPGSTLHYRLRLRTLRRDDYEFLPARNAFQRGDEPYSPCSPPVDVPDRERHVP</sequence>
<dbReference type="GO" id="GO:0050661">
    <property type="term" value="F:NADP binding"/>
    <property type="evidence" value="ECO:0007669"/>
    <property type="project" value="InterPro"/>
</dbReference>
<dbReference type="InterPro" id="IPR051209">
    <property type="entry name" value="FAD-bind_Monooxygenase_sf"/>
</dbReference>
<dbReference type="PANTHER" id="PTHR42877">
    <property type="entry name" value="L-ORNITHINE N(5)-MONOOXYGENASE-RELATED"/>
    <property type="match status" value="1"/>
</dbReference>
<organism evidence="3 4">
    <name type="scientific">Amycolatopsis lurida NRRL 2430</name>
    <dbReference type="NCBI Taxonomy" id="1460371"/>
    <lineage>
        <taxon>Bacteria</taxon>
        <taxon>Bacillati</taxon>
        <taxon>Actinomycetota</taxon>
        <taxon>Actinomycetes</taxon>
        <taxon>Pseudonocardiales</taxon>
        <taxon>Pseudonocardiaceae</taxon>
        <taxon>Amycolatopsis</taxon>
    </lineage>
</organism>
<evidence type="ECO:0000313" key="3">
    <source>
        <dbReference type="EMBL" id="KFU75261.1"/>
    </source>
</evidence>
<keyword evidence="1" id="KW-0560">Oxidoreductase</keyword>
<name>A0A2P2FEX1_AMYLU</name>
<dbReference type="GO" id="GO:0004497">
    <property type="term" value="F:monooxygenase activity"/>
    <property type="evidence" value="ECO:0007669"/>
    <property type="project" value="UniProtKB-KW"/>
</dbReference>
<dbReference type="SUPFAM" id="SSF51905">
    <property type="entry name" value="FAD/NAD(P)-binding domain"/>
    <property type="match status" value="2"/>
</dbReference>
<evidence type="ECO:0000256" key="1">
    <source>
        <dbReference type="ARBA" id="ARBA00023002"/>
    </source>
</evidence>
<reference evidence="3 4" key="1">
    <citation type="journal article" date="2014" name="Genome Announc.">
        <title>Draft Genome Sequence of Amycolatopsis lurida NRRL 2430, Producer of the Glycopeptide Family Antibiotic Ristocetin.</title>
        <authorList>
            <person name="Kwun M.J."/>
            <person name="Hong H.J."/>
        </authorList>
    </citation>
    <scope>NUCLEOTIDE SEQUENCE [LARGE SCALE GENOMIC DNA]</scope>
    <source>
        <strain evidence="3 4">NRRL 2430</strain>
    </source>
</reference>
<dbReference type="Pfam" id="PF13738">
    <property type="entry name" value="Pyr_redox_3"/>
    <property type="match status" value="1"/>
</dbReference>
<dbReference type="Proteomes" id="UP000256220">
    <property type="component" value="Unassembled WGS sequence"/>
</dbReference>
<gene>
    <name evidence="3" type="ORF">BB31_42480</name>
</gene>
<dbReference type="AlphaFoldDB" id="A0A2P2FEX1"/>
<evidence type="ECO:0000313" key="4">
    <source>
        <dbReference type="Proteomes" id="UP000256220"/>
    </source>
</evidence>
<accession>A0A2P2FEX1</accession>
<proteinExistence type="predicted"/>
<dbReference type="EMBL" id="JFBM01000083">
    <property type="protein sequence ID" value="KFU75261.1"/>
    <property type="molecule type" value="Genomic_DNA"/>
</dbReference>
<dbReference type="InterPro" id="IPR036188">
    <property type="entry name" value="FAD/NAD-bd_sf"/>
</dbReference>
<dbReference type="PRINTS" id="PR00370">
    <property type="entry name" value="FMOXYGENASE"/>
</dbReference>
<dbReference type="InterPro" id="IPR000960">
    <property type="entry name" value="Flavin_mOase"/>
</dbReference>